<name>A0A1X9SRQ1_9BACT</name>
<dbReference type="AlphaFoldDB" id="A0A1X9SRQ1"/>
<proteinExistence type="predicted"/>
<protein>
    <submittedName>
        <fullName evidence="1">ThiJ/PfpI domain-containing protein (DUF4066 domain)</fullName>
    </submittedName>
</protein>
<dbReference type="STRING" id="1660064.CIGN_0616"/>
<gene>
    <name evidence="1" type="ORF">CIGN_0616</name>
</gene>
<accession>A0A1X9SRQ1</accession>
<dbReference type="Proteomes" id="UP000194309">
    <property type="component" value="Chromosome"/>
</dbReference>
<evidence type="ECO:0000313" key="1">
    <source>
        <dbReference type="EMBL" id="ARQ98913.1"/>
    </source>
</evidence>
<keyword evidence="2" id="KW-1185">Reference proteome</keyword>
<dbReference type="OrthoDB" id="5363568at2"/>
<dbReference type="Gene3D" id="3.40.50.880">
    <property type="match status" value="1"/>
</dbReference>
<organism evidence="1 2">
    <name type="scientific">Campylobacter devanensis</name>
    <dbReference type="NCBI Taxonomy" id="3161138"/>
    <lineage>
        <taxon>Bacteria</taxon>
        <taxon>Pseudomonadati</taxon>
        <taxon>Campylobacterota</taxon>
        <taxon>Epsilonproteobacteria</taxon>
        <taxon>Campylobacterales</taxon>
        <taxon>Campylobacteraceae</taxon>
        <taxon>Campylobacter</taxon>
    </lineage>
</organism>
<dbReference type="InterPro" id="IPR029062">
    <property type="entry name" value="Class_I_gatase-like"/>
</dbReference>
<reference evidence="1 2" key="1">
    <citation type="journal article" date="2017" name="Genome Biol. Evol.">
        <title>Comparative Genomic Analysis Identifies a Campylobacter Clade Deficient in Selenium Metabolism.</title>
        <authorList>
            <person name="Miller W.G."/>
            <person name="Yee E."/>
            <person name="Lopes B.S."/>
            <person name="Chapman M.H."/>
            <person name="Huynh S."/>
            <person name="Bono J.L."/>
            <person name="Parker C.T."/>
            <person name="Strachan N.J.C."/>
            <person name="Forbes K.J."/>
        </authorList>
    </citation>
    <scope>NUCLEOTIDE SEQUENCE [LARGE SCALE GENOMIC DNA]</scope>
    <source>
        <strain evidence="1 2">NCTC 13003</strain>
    </source>
</reference>
<accession>A0A381D861</accession>
<evidence type="ECO:0000313" key="2">
    <source>
        <dbReference type="Proteomes" id="UP000194309"/>
    </source>
</evidence>
<sequence>MKSAIIVYDGVNFLSFARIYDVFMRCGIDFVVIGFRGDARDEMGLALPMHLSSESLYGYDIVAIPGGSGADVWADDGIFLSWMNSSSQSRDIISLDNGDLILDGAGLNGRKFSYEEALVEWIKNRA</sequence>
<dbReference type="EMBL" id="CP018788">
    <property type="protein sequence ID" value="ARQ98913.1"/>
    <property type="molecule type" value="Genomic_DNA"/>
</dbReference>
<dbReference type="KEGG" id="cdev:CIGN_0616"/>
<dbReference type="SUPFAM" id="SSF52317">
    <property type="entry name" value="Class I glutamine amidotransferase-like"/>
    <property type="match status" value="1"/>
</dbReference>